<name>A0A0F9PV27_9ZZZZ</name>
<protein>
    <submittedName>
        <fullName evidence="1">Uncharacterized protein</fullName>
    </submittedName>
</protein>
<sequence length="65" mass="7141">MGRRLKVGDTVRVVKCTCVGSSSEIIGHSGKITGYRDGSAHPYGVFCGGETYFFSTKELFKISYR</sequence>
<reference evidence="1" key="1">
    <citation type="journal article" date="2015" name="Nature">
        <title>Complex archaea that bridge the gap between prokaryotes and eukaryotes.</title>
        <authorList>
            <person name="Spang A."/>
            <person name="Saw J.H."/>
            <person name="Jorgensen S.L."/>
            <person name="Zaremba-Niedzwiedzka K."/>
            <person name="Martijn J."/>
            <person name="Lind A.E."/>
            <person name="van Eijk R."/>
            <person name="Schleper C."/>
            <person name="Guy L."/>
            <person name="Ettema T.J."/>
        </authorList>
    </citation>
    <scope>NUCLEOTIDE SEQUENCE</scope>
</reference>
<dbReference type="EMBL" id="LAZR01002036">
    <property type="protein sequence ID" value="KKN35475.1"/>
    <property type="molecule type" value="Genomic_DNA"/>
</dbReference>
<dbReference type="AlphaFoldDB" id="A0A0F9PV27"/>
<accession>A0A0F9PV27</accession>
<evidence type="ECO:0000313" key="1">
    <source>
        <dbReference type="EMBL" id="KKN35475.1"/>
    </source>
</evidence>
<organism evidence="1">
    <name type="scientific">marine sediment metagenome</name>
    <dbReference type="NCBI Taxonomy" id="412755"/>
    <lineage>
        <taxon>unclassified sequences</taxon>
        <taxon>metagenomes</taxon>
        <taxon>ecological metagenomes</taxon>
    </lineage>
</organism>
<gene>
    <name evidence="1" type="ORF">LCGC14_0783270</name>
</gene>
<proteinExistence type="predicted"/>
<comment type="caution">
    <text evidence="1">The sequence shown here is derived from an EMBL/GenBank/DDBJ whole genome shotgun (WGS) entry which is preliminary data.</text>
</comment>